<name>A0A346PTK0_9EURY</name>
<sequence>MDGKEWDDTILAEEYDDEKRFERKCAKIEHLHDQIMTEGFRAQRELLAKDPEVTWSSANATISPITNEITVDIGRDGELLWNMLGKHRLSIAKVTDVEVVPVLVFSRHRRWQDIRDRYETERTIPKQYSDHPDLRDILESK</sequence>
<organism evidence="1 2">
    <name type="scientific">Natrarchaeobaculum sulfurireducens</name>
    <dbReference type="NCBI Taxonomy" id="2044521"/>
    <lineage>
        <taxon>Archaea</taxon>
        <taxon>Methanobacteriati</taxon>
        <taxon>Methanobacteriota</taxon>
        <taxon>Stenosarchaea group</taxon>
        <taxon>Halobacteria</taxon>
        <taxon>Halobacteriales</taxon>
        <taxon>Natrialbaceae</taxon>
        <taxon>Natrarchaeobaculum</taxon>
    </lineage>
</organism>
<dbReference type="KEGG" id="nag:AArcMg_2856"/>
<dbReference type="EMBL" id="CP027033">
    <property type="protein sequence ID" value="AXR82845.1"/>
    <property type="molecule type" value="Genomic_DNA"/>
</dbReference>
<gene>
    <name evidence="1" type="ORF">AArcMg_2856</name>
</gene>
<dbReference type="Proteomes" id="UP000258613">
    <property type="component" value="Chromosome"/>
</dbReference>
<dbReference type="AlphaFoldDB" id="A0A346PTK0"/>
<reference evidence="2" key="1">
    <citation type="submission" date="2018-02" db="EMBL/GenBank/DDBJ databases">
        <title>Phenotypic and genomic properties of facultatively anaerobic sulfur-reducing natronoarchaea from hypersaline soda lakes.</title>
        <authorList>
            <person name="Sorokin D.Y."/>
            <person name="Kublanov I.V."/>
            <person name="Roman P."/>
            <person name="Sinninghe Damste J.S."/>
            <person name="Golyshin P.N."/>
            <person name="Rojo D."/>
            <person name="Ciordia S."/>
            <person name="Mena M.D.C."/>
            <person name="Ferrer M."/>
            <person name="Messina E."/>
            <person name="Smedile F."/>
            <person name="La Spada G."/>
            <person name="La Cono V."/>
            <person name="Yakimov M.M."/>
        </authorList>
    </citation>
    <scope>NUCLEOTIDE SEQUENCE [LARGE SCALE GENOMIC DNA]</scope>
    <source>
        <strain evidence="2">AArc-Mg</strain>
    </source>
</reference>
<protein>
    <submittedName>
        <fullName evidence="1">Uncharacterized protein</fullName>
    </submittedName>
</protein>
<keyword evidence="2" id="KW-1185">Reference proteome</keyword>
<accession>A0A346PTK0</accession>
<evidence type="ECO:0000313" key="1">
    <source>
        <dbReference type="EMBL" id="AXR82845.1"/>
    </source>
</evidence>
<evidence type="ECO:0000313" key="2">
    <source>
        <dbReference type="Proteomes" id="UP000258613"/>
    </source>
</evidence>
<proteinExistence type="predicted"/>